<organism evidence="4 5">
    <name type="scientific">Pontibacter oryzae</name>
    <dbReference type="NCBI Taxonomy" id="2304593"/>
    <lineage>
        <taxon>Bacteria</taxon>
        <taxon>Pseudomonadati</taxon>
        <taxon>Bacteroidota</taxon>
        <taxon>Cytophagia</taxon>
        <taxon>Cytophagales</taxon>
        <taxon>Hymenobacteraceae</taxon>
        <taxon>Pontibacter</taxon>
    </lineage>
</organism>
<dbReference type="Pfam" id="PF00583">
    <property type="entry name" value="Acetyltransf_1"/>
    <property type="match status" value="1"/>
</dbReference>
<dbReference type="PROSITE" id="PS51186">
    <property type="entry name" value="GNAT"/>
    <property type="match status" value="1"/>
</dbReference>
<evidence type="ECO:0000256" key="1">
    <source>
        <dbReference type="ARBA" id="ARBA00022679"/>
    </source>
</evidence>
<evidence type="ECO:0000259" key="3">
    <source>
        <dbReference type="PROSITE" id="PS51186"/>
    </source>
</evidence>
<comment type="caution">
    <text evidence="4">The sequence shown here is derived from an EMBL/GenBank/DDBJ whole genome shotgun (WGS) entry which is preliminary data.</text>
</comment>
<name>A0A399SHD9_9BACT</name>
<keyword evidence="2" id="KW-0012">Acyltransferase</keyword>
<dbReference type="Gene3D" id="3.40.630.30">
    <property type="match status" value="1"/>
</dbReference>
<gene>
    <name evidence="4" type="ORF">D1627_03965</name>
</gene>
<dbReference type="EMBL" id="QWGE01000001">
    <property type="protein sequence ID" value="RIJ43000.1"/>
    <property type="molecule type" value="Genomic_DNA"/>
</dbReference>
<dbReference type="InterPro" id="IPR016181">
    <property type="entry name" value="Acyl_CoA_acyltransferase"/>
</dbReference>
<evidence type="ECO:0000313" key="4">
    <source>
        <dbReference type="EMBL" id="RIJ43000.1"/>
    </source>
</evidence>
<keyword evidence="5" id="KW-1185">Reference proteome</keyword>
<evidence type="ECO:0000313" key="5">
    <source>
        <dbReference type="Proteomes" id="UP000266005"/>
    </source>
</evidence>
<keyword evidence="1 4" id="KW-0808">Transferase</keyword>
<dbReference type="PANTHER" id="PTHR43072:SF23">
    <property type="entry name" value="UPF0039 PROTEIN C11D3.02C"/>
    <property type="match status" value="1"/>
</dbReference>
<dbReference type="CDD" id="cd04301">
    <property type="entry name" value="NAT_SF"/>
    <property type="match status" value="1"/>
</dbReference>
<dbReference type="RefSeq" id="WP_119430882.1">
    <property type="nucleotide sequence ID" value="NZ_QWGE01000001.1"/>
</dbReference>
<accession>A0A399SHD9</accession>
<dbReference type="SUPFAM" id="SSF55729">
    <property type="entry name" value="Acyl-CoA N-acyltransferases (Nat)"/>
    <property type="match status" value="1"/>
</dbReference>
<dbReference type="InterPro" id="IPR000182">
    <property type="entry name" value="GNAT_dom"/>
</dbReference>
<feature type="domain" description="N-acetyltransferase" evidence="3">
    <location>
        <begin position="10"/>
        <end position="164"/>
    </location>
</feature>
<dbReference type="GO" id="GO:0016747">
    <property type="term" value="F:acyltransferase activity, transferring groups other than amino-acyl groups"/>
    <property type="evidence" value="ECO:0007669"/>
    <property type="project" value="InterPro"/>
</dbReference>
<sequence length="172" mass="19332">MDTTLDTTSFILSEMLPEHYPQVQEIYTLGIATQNATLEVKAPDWEEWDSKYMRSCRLVALTGQGELAGWAGLTAVSGRCVYRGVAENSVYIHPTYKGKGIGRQLLQRLVALSEQEGIWTLQAGILKENEASIKLHQQCGFRVVGMRERLGQLNGQWRDICLMERRSNSVGL</sequence>
<dbReference type="OrthoDB" id="9799096at2"/>
<evidence type="ECO:0000256" key="2">
    <source>
        <dbReference type="ARBA" id="ARBA00023315"/>
    </source>
</evidence>
<proteinExistence type="predicted"/>
<dbReference type="Proteomes" id="UP000266005">
    <property type="component" value="Unassembled WGS sequence"/>
</dbReference>
<dbReference type="AlphaFoldDB" id="A0A399SHD9"/>
<dbReference type="PANTHER" id="PTHR43072">
    <property type="entry name" value="N-ACETYLTRANSFERASE"/>
    <property type="match status" value="1"/>
</dbReference>
<reference evidence="5" key="1">
    <citation type="submission" date="2018-08" db="EMBL/GenBank/DDBJ databases">
        <title>Mucilaginibacter sp. MYSH2.</title>
        <authorList>
            <person name="Seo T."/>
        </authorList>
    </citation>
    <scope>NUCLEOTIDE SEQUENCE [LARGE SCALE GENOMIC DNA]</scope>
    <source>
        <strain evidence="5">KIRAN</strain>
    </source>
</reference>
<protein>
    <submittedName>
        <fullName evidence="4">N-acetyltransferase family protein</fullName>
    </submittedName>
</protein>